<keyword evidence="4 8" id="KW-0418">Kinase</keyword>
<evidence type="ECO:0000256" key="4">
    <source>
        <dbReference type="ARBA" id="ARBA00022777"/>
    </source>
</evidence>
<dbReference type="Proteomes" id="UP001155077">
    <property type="component" value="Unassembled WGS sequence"/>
</dbReference>
<keyword evidence="5 8" id="KW-0067">ATP-binding</keyword>
<dbReference type="CDD" id="cd02020">
    <property type="entry name" value="CMPK"/>
    <property type="match status" value="1"/>
</dbReference>
<evidence type="ECO:0000256" key="3">
    <source>
        <dbReference type="ARBA" id="ARBA00022741"/>
    </source>
</evidence>
<dbReference type="PANTHER" id="PTHR21299">
    <property type="entry name" value="CYTIDYLATE KINASE/PANTOATE-BETA-ALANINE LIGASE"/>
    <property type="match status" value="1"/>
</dbReference>
<dbReference type="PANTHER" id="PTHR21299:SF2">
    <property type="entry name" value="CYTIDYLATE KINASE"/>
    <property type="match status" value="1"/>
</dbReference>
<keyword evidence="2 8" id="KW-0808">Transferase</keyword>
<evidence type="ECO:0000256" key="1">
    <source>
        <dbReference type="ARBA" id="ARBA00009427"/>
    </source>
</evidence>
<evidence type="ECO:0000313" key="10">
    <source>
        <dbReference type="EMBL" id="MCM8571075.1"/>
    </source>
</evidence>
<accession>A0ABT0Z6N0</accession>
<proteinExistence type="inferred from homology"/>
<evidence type="ECO:0000256" key="7">
    <source>
        <dbReference type="ARBA" id="ARBA00048478"/>
    </source>
</evidence>
<evidence type="ECO:0000256" key="6">
    <source>
        <dbReference type="ARBA" id="ARBA00047615"/>
    </source>
</evidence>
<dbReference type="EC" id="2.7.4.25" evidence="8"/>
<dbReference type="InterPro" id="IPR003136">
    <property type="entry name" value="Cytidylate_kin"/>
</dbReference>
<keyword evidence="11" id="KW-1185">Reference proteome</keyword>
<dbReference type="NCBIfam" id="TIGR00017">
    <property type="entry name" value="cmk"/>
    <property type="match status" value="1"/>
</dbReference>
<name>A0ABT0Z6N0_9FLAO</name>
<gene>
    <name evidence="8 10" type="primary">cmk</name>
    <name evidence="10" type="ORF">NE848_16880</name>
</gene>
<evidence type="ECO:0000256" key="8">
    <source>
        <dbReference type="HAMAP-Rule" id="MF_00238"/>
    </source>
</evidence>
<comment type="catalytic activity">
    <reaction evidence="6 8">
        <text>dCMP + ATP = dCDP + ADP</text>
        <dbReference type="Rhea" id="RHEA:25094"/>
        <dbReference type="ChEBI" id="CHEBI:30616"/>
        <dbReference type="ChEBI" id="CHEBI:57566"/>
        <dbReference type="ChEBI" id="CHEBI:58593"/>
        <dbReference type="ChEBI" id="CHEBI:456216"/>
        <dbReference type="EC" id="2.7.4.25"/>
    </reaction>
</comment>
<feature type="domain" description="Cytidylate kinase" evidence="9">
    <location>
        <begin position="7"/>
        <end position="225"/>
    </location>
</feature>
<organism evidence="10 11">
    <name type="scientific">Gramella jeungdoensis</name>
    <dbReference type="NCBI Taxonomy" id="708091"/>
    <lineage>
        <taxon>Bacteria</taxon>
        <taxon>Pseudomonadati</taxon>
        <taxon>Bacteroidota</taxon>
        <taxon>Flavobacteriia</taxon>
        <taxon>Flavobacteriales</taxon>
        <taxon>Flavobacteriaceae</taxon>
        <taxon>Christiangramia</taxon>
    </lineage>
</organism>
<dbReference type="Gene3D" id="3.40.50.300">
    <property type="entry name" value="P-loop containing nucleotide triphosphate hydrolases"/>
    <property type="match status" value="1"/>
</dbReference>
<dbReference type="Pfam" id="PF02224">
    <property type="entry name" value="Cytidylate_kin"/>
    <property type="match status" value="1"/>
</dbReference>
<dbReference type="InterPro" id="IPR027417">
    <property type="entry name" value="P-loop_NTPase"/>
</dbReference>
<dbReference type="HAMAP" id="MF_00238">
    <property type="entry name" value="Cytidyl_kinase_type1"/>
    <property type="match status" value="1"/>
</dbReference>
<evidence type="ECO:0000259" key="9">
    <source>
        <dbReference type="Pfam" id="PF02224"/>
    </source>
</evidence>
<comment type="caution">
    <text evidence="10">The sequence shown here is derived from an EMBL/GenBank/DDBJ whole genome shotgun (WGS) entry which is preliminary data.</text>
</comment>
<evidence type="ECO:0000256" key="5">
    <source>
        <dbReference type="ARBA" id="ARBA00022840"/>
    </source>
</evidence>
<comment type="subcellular location">
    <subcellularLocation>
        <location evidence="8">Cytoplasm</location>
    </subcellularLocation>
</comment>
<comment type="catalytic activity">
    <reaction evidence="7 8">
        <text>CMP + ATP = CDP + ADP</text>
        <dbReference type="Rhea" id="RHEA:11600"/>
        <dbReference type="ChEBI" id="CHEBI:30616"/>
        <dbReference type="ChEBI" id="CHEBI:58069"/>
        <dbReference type="ChEBI" id="CHEBI:60377"/>
        <dbReference type="ChEBI" id="CHEBI:456216"/>
        <dbReference type="EC" id="2.7.4.25"/>
    </reaction>
</comment>
<feature type="binding site" evidence="8">
    <location>
        <begin position="11"/>
        <end position="19"/>
    </location>
    <ligand>
        <name>ATP</name>
        <dbReference type="ChEBI" id="CHEBI:30616"/>
    </ligand>
</feature>
<evidence type="ECO:0000313" key="11">
    <source>
        <dbReference type="Proteomes" id="UP001155077"/>
    </source>
</evidence>
<reference evidence="10" key="1">
    <citation type="submission" date="2022-06" db="EMBL/GenBank/DDBJ databases">
        <title>Gramella sediminis sp. nov., isolated from deep-sea sediment of the Indian Ocean.</title>
        <authorList>
            <person name="Yang L."/>
        </authorList>
    </citation>
    <scope>NUCLEOTIDE SEQUENCE</scope>
    <source>
        <strain evidence="10">HMD3159</strain>
    </source>
</reference>
<keyword evidence="3 8" id="KW-0547">Nucleotide-binding</keyword>
<sequence>MDKKITIAIDGFSSTGKSTVARRLARELGYVYVDTGAMYRAVTLYMMRKVFVSEGNFDKEAIVRHLPFISLHFEFDEELGYGHMYLNDENVEEEIRYMEVSQNVSKVSAIPEVRKMLVEQQQEMGKNKGVVMDGRDIGTVVFPDAELKIFMTASTEKRAQRRYDELKGRGDEVDFQEVLQNVKDRDYMDSTREDSPLRKADDAIEFDNSSMDLEEQFKKVLKLVKDRIEEVNAQ</sequence>
<evidence type="ECO:0000256" key="2">
    <source>
        <dbReference type="ARBA" id="ARBA00022679"/>
    </source>
</evidence>
<comment type="similarity">
    <text evidence="1 8">Belongs to the cytidylate kinase family. Type 1 subfamily.</text>
</comment>
<protein>
    <recommendedName>
        <fullName evidence="8">Cytidylate kinase</fullName>
        <shortName evidence="8">CK</shortName>
        <ecNumber evidence="8">2.7.4.25</ecNumber>
    </recommendedName>
    <alternativeName>
        <fullName evidence="8">Cytidine monophosphate kinase</fullName>
        <shortName evidence="8">CMP kinase</shortName>
    </alternativeName>
</protein>
<dbReference type="GO" id="GO:0016301">
    <property type="term" value="F:kinase activity"/>
    <property type="evidence" value="ECO:0007669"/>
    <property type="project" value="UniProtKB-KW"/>
</dbReference>
<dbReference type="InterPro" id="IPR011994">
    <property type="entry name" value="Cytidylate_kinase_dom"/>
</dbReference>
<dbReference type="SUPFAM" id="SSF52540">
    <property type="entry name" value="P-loop containing nucleoside triphosphate hydrolases"/>
    <property type="match status" value="1"/>
</dbReference>
<dbReference type="EMBL" id="JAMSCK010000009">
    <property type="protein sequence ID" value="MCM8571075.1"/>
    <property type="molecule type" value="Genomic_DNA"/>
</dbReference>
<keyword evidence="8" id="KW-0963">Cytoplasm</keyword>
<dbReference type="RefSeq" id="WP_252115789.1">
    <property type="nucleotide sequence ID" value="NZ_JAMSCK010000009.1"/>
</dbReference>